<dbReference type="InterPro" id="IPR056516">
    <property type="entry name" value="INTS7_N"/>
</dbReference>
<dbReference type="PANTHER" id="PTHR13322:SF2">
    <property type="entry name" value="INTEGRATOR COMPLEX SUBUNIT 7"/>
    <property type="match status" value="1"/>
</dbReference>
<dbReference type="Pfam" id="PF24436">
    <property type="entry name" value="INTS7_N"/>
    <property type="match status" value="1"/>
</dbReference>
<dbReference type="InterPro" id="IPR056517">
    <property type="entry name" value="INTS7_HB"/>
</dbReference>
<dbReference type="EMBL" id="SEYY01009349">
    <property type="protein sequence ID" value="KAB7501835.1"/>
    <property type="molecule type" value="Genomic_DNA"/>
</dbReference>
<evidence type="ECO:0000259" key="5">
    <source>
        <dbReference type="Pfam" id="PF24436"/>
    </source>
</evidence>
<name>A0A5N5T9S1_9CRUS</name>
<dbReference type="GO" id="GO:0005737">
    <property type="term" value="C:cytoplasm"/>
    <property type="evidence" value="ECO:0007669"/>
    <property type="project" value="UniProtKB-SubCell"/>
</dbReference>
<feature type="non-terminal residue" evidence="7">
    <location>
        <position position="482"/>
    </location>
</feature>
<keyword evidence="3" id="KW-0963">Cytoplasm</keyword>
<dbReference type="OrthoDB" id="6749674at2759"/>
<proteinExistence type="predicted"/>
<evidence type="ECO:0000256" key="4">
    <source>
        <dbReference type="ARBA" id="ARBA00023242"/>
    </source>
</evidence>
<dbReference type="Proteomes" id="UP000326759">
    <property type="component" value="Unassembled WGS sequence"/>
</dbReference>
<keyword evidence="4" id="KW-0539">Nucleus</keyword>
<evidence type="ECO:0000256" key="2">
    <source>
        <dbReference type="ARBA" id="ARBA00004496"/>
    </source>
</evidence>
<dbReference type="PANTHER" id="PTHR13322">
    <property type="entry name" value="C1ORF73 PROTEIN"/>
    <property type="match status" value="1"/>
</dbReference>
<feature type="domain" description="Integrator complex subunit 7 N-terminal" evidence="5">
    <location>
        <begin position="6"/>
        <end position="175"/>
    </location>
</feature>
<evidence type="ECO:0000256" key="1">
    <source>
        <dbReference type="ARBA" id="ARBA00004123"/>
    </source>
</evidence>
<feature type="domain" description="Integrator complex subunit 7 helical bundle" evidence="6">
    <location>
        <begin position="176"/>
        <end position="354"/>
    </location>
</feature>
<sequence>MALYVYEELDVLTLVEEAVDGALYLMQTIIASNSQKKFHSCLASCLDCIVALTDCGYESCGTCVHILLDTLNNKSLSEKNEELIAKTLASLGGSHSKALSTSLDKLIILIQQLSSQSPLSEHQTVILNCLITLLFQTFHCREWIPQGKDTVVLASKAVNQWTGYRMARQASRYGHHNLAYNIYNTLSFKVCSDHQHFWLQALAEISRGESLVVTEGDRADNLMGANFFLLRALSSLKAASGVNAPLHFPQEYVGYRAEALMCHAQLLHACLSLRTAPPPAIAAPMVASASGRDDLLRCGRVAQQLSKSLRDFHSLAIKYGKLYQSSFDADPITLCNLALLQEGTNLMSKAIELITRHSTGAPSQFSAPDLTSIKNKLGKKGVIEIQSLMKTINEGSLLAQKLVQVCSEVKPIREQHLHLLQSRYISYSYKYPASVPKVFLPKTTTNNYYFEFVPSTTDTFHFDGEMTRSSYTNRVRRCPWLR</sequence>
<accession>A0A5N5T9S1</accession>
<evidence type="ECO:0000256" key="3">
    <source>
        <dbReference type="ARBA" id="ARBA00022490"/>
    </source>
</evidence>
<evidence type="ECO:0000313" key="7">
    <source>
        <dbReference type="EMBL" id="KAB7501835.1"/>
    </source>
</evidence>
<evidence type="ECO:0000259" key="6">
    <source>
        <dbReference type="Pfam" id="PF24437"/>
    </source>
</evidence>
<dbReference type="Pfam" id="PF24437">
    <property type="entry name" value="INTS7_HB"/>
    <property type="match status" value="1"/>
</dbReference>
<dbReference type="GO" id="GO:0034472">
    <property type="term" value="P:snRNA 3'-end processing"/>
    <property type="evidence" value="ECO:0007669"/>
    <property type="project" value="TreeGrafter"/>
</dbReference>
<comment type="caution">
    <text evidence="7">The sequence shown here is derived from an EMBL/GenBank/DDBJ whole genome shotgun (WGS) entry which is preliminary data.</text>
</comment>
<organism evidence="7 8">
    <name type="scientific">Armadillidium nasatum</name>
    <dbReference type="NCBI Taxonomy" id="96803"/>
    <lineage>
        <taxon>Eukaryota</taxon>
        <taxon>Metazoa</taxon>
        <taxon>Ecdysozoa</taxon>
        <taxon>Arthropoda</taxon>
        <taxon>Crustacea</taxon>
        <taxon>Multicrustacea</taxon>
        <taxon>Malacostraca</taxon>
        <taxon>Eumalacostraca</taxon>
        <taxon>Peracarida</taxon>
        <taxon>Isopoda</taxon>
        <taxon>Oniscidea</taxon>
        <taxon>Crinocheta</taxon>
        <taxon>Armadillidiidae</taxon>
        <taxon>Armadillidium</taxon>
    </lineage>
</organism>
<reference evidence="7 8" key="1">
    <citation type="journal article" date="2019" name="PLoS Biol.">
        <title>Sex chromosomes control vertical transmission of feminizing Wolbachia symbionts in an isopod.</title>
        <authorList>
            <person name="Becking T."/>
            <person name="Chebbi M.A."/>
            <person name="Giraud I."/>
            <person name="Moumen B."/>
            <person name="Laverre T."/>
            <person name="Caubet Y."/>
            <person name="Peccoud J."/>
            <person name="Gilbert C."/>
            <person name="Cordaux R."/>
        </authorList>
    </citation>
    <scope>NUCLEOTIDE SEQUENCE [LARGE SCALE GENOMIC DNA]</scope>
    <source>
        <strain evidence="7">ANa2</strain>
        <tissue evidence="7">Whole body excluding digestive tract and cuticle</tissue>
    </source>
</reference>
<dbReference type="AlphaFoldDB" id="A0A5N5T9S1"/>
<comment type="subcellular location">
    <subcellularLocation>
        <location evidence="2">Cytoplasm</location>
    </subcellularLocation>
    <subcellularLocation>
        <location evidence="1">Nucleus</location>
    </subcellularLocation>
</comment>
<evidence type="ECO:0000313" key="8">
    <source>
        <dbReference type="Proteomes" id="UP000326759"/>
    </source>
</evidence>
<dbReference type="GO" id="GO:0032039">
    <property type="term" value="C:integrator complex"/>
    <property type="evidence" value="ECO:0007669"/>
    <property type="project" value="InterPro"/>
</dbReference>
<keyword evidence="8" id="KW-1185">Reference proteome</keyword>
<dbReference type="InterPro" id="IPR033060">
    <property type="entry name" value="INTS7"/>
</dbReference>
<gene>
    <name evidence="7" type="primary">INTS7_1</name>
    <name evidence="7" type="ORF">Anas_12464</name>
</gene>
<protein>
    <submittedName>
        <fullName evidence="7">Integrator complex subunit 7</fullName>
    </submittedName>
</protein>